<evidence type="ECO:0008006" key="3">
    <source>
        <dbReference type="Google" id="ProtNLM"/>
    </source>
</evidence>
<feature type="non-terminal residue" evidence="1">
    <location>
        <position position="1"/>
    </location>
</feature>
<dbReference type="EMBL" id="JARKIB010000146">
    <property type="protein sequence ID" value="KAJ7732292.1"/>
    <property type="molecule type" value="Genomic_DNA"/>
</dbReference>
<evidence type="ECO:0000313" key="2">
    <source>
        <dbReference type="Proteomes" id="UP001215598"/>
    </source>
</evidence>
<gene>
    <name evidence="1" type="ORF">B0H16DRAFT_1217561</name>
</gene>
<name>A0AAD7I170_9AGAR</name>
<keyword evidence="2" id="KW-1185">Reference proteome</keyword>
<dbReference type="GO" id="GO:0003676">
    <property type="term" value="F:nucleic acid binding"/>
    <property type="evidence" value="ECO:0007669"/>
    <property type="project" value="InterPro"/>
</dbReference>
<comment type="caution">
    <text evidence="1">The sequence shown here is derived from an EMBL/GenBank/DDBJ whole genome shotgun (WGS) entry which is preliminary data.</text>
</comment>
<organism evidence="1 2">
    <name type="scientific">Mycena metata</name>
    <dbReference type="NCBI Taxonomy" id="1033252"/>
    <lineage>
        <taxon>Eukaryota</taxon>
        <taxon>Fungi</taxon>
        <taxon>Dikarya</taxon>
        <taxon>Basidiomycota</taxon>
        <taxon>Agaricomycotina</taxon>
        <taxon>Agaricomycetes</taxon>
        <taxon>Agaricomycetidae</taxon>
        <taxon>Agaricales</taxon>
        <taxon>Marasmiineae</taxon>
        <taxon>Mycenaceae</taxon>
        <taxon>Mycena</taxon>
    </lineage>
</organism>
<sequence length="79" mass="8970">LLFLPPYSPDFNSIEESFSAGKGMNLAQESISDLAIMKAWIRRHWRRMQSSETPELDLLKARGAVTAESARGWFQHSGF</sequence>
<evidence type="ECO:0000313" key="1">
    <source>
        <dbReference type="EMBL" id="KAJ7732292.1"/>
    </source>
</evidence>
<accession>A0AAD7I170</accession>
<feature type="non-terminal residue" evidence="1">
    <location>
        <position position="79"/>
    </location>
</feature>
<dbReference type="Gene3D" id="3.30.420.10">
    <property type="entry name" value="Ribonuclease H-like superfamily/Ribonuclease H"/>
    <property type="match status" value="1"/>
</dbReference>
<reference evidence="1" key="1">
    <citation type="submission" date="2023-03" db="EMBL/GenBank/DDBJ databases">
        <title>Massive genome expansion in bonnet fungi (Mycena s.s.) driven by repeated elements and novel gene families across ecological guilds.</title>
        <authorList>
            <consortium name="Lawrence Berkeley National Laboratory"/>
            <person name="Harder C.B."/>
            <person name="Miyauchi S."/>
            <person name="Viragh M."/>
            <person name="Kuo A."/>
            <person name="Thoen E."/>
            <person name="Andreopoulos B."/>
            <person name="Lu D."/>
            <person name="Skrede I."/>
            <person name="Drula E."/>
            <person name="Henrissat B."/>
            <person name="Morin E."/>
            <person name="Kohler A."/>
            <person name="Barry K."/>
            <person name="LaButti K."/>
            <person name="Morin E."/>
            <person name="Salamov A."/>
            <person name="Lipzen A."/>
            <person name="Mereny Z."/>
            <person name="Hegedus B."/>
            <person name="Baldrian P."/>
            <person name="Stursova M."/>
            <person name="Weitz H."/>
            <person name="Taylor A."/>
            <person name="Grigoriev I.V."/>
            <person name="Nagy L.G."/>
            <person name="Martin F."/>
            <person name="Kauserud H."/>
        </authorList>
    </citation>
    <scope>NUCLEOTIDE SEQUENCE</scope>
    <source>
        <strain evidence="1">CBHHK182m</strain>
    </source>
</reference>
<proteinExistence type="predicted"/>
<dbReference type="Proteomes" id="UP001215598">
    <property type="component" value="Unassembled WGS sequence"/>
</dbReference>
<dbReference type="AlphaFoldDB" id="A0AAD7I170"/>
<protein>
    <recommendedName>
        <fullName evidence="3">Transposase</fullName>
    </recommendedName>
</protein>
<dbReference type="InterPro" id="IPR036397">
    <property type="entry name" value="RNaseH_sf"/>
</dbReference>